<organism evidence="1">
    <name type="scientific">Rhizopus microsporus var. microsporus</name>
    <dbReference type="NCBI Taxonomy" id="86635"/>
    <lineage>
        <taxon>Eukaryota</taxon>
        <taxon>Fungi</taxon>
        <taxon>Fungi incertae sedis</taxon>
        <taxon>Mucoromycota</taxon>
        <taxon>Mucoromycotina</taxon>
        <taxon>Mucoromycetes</taxon>
        <taxon>Mucorales</taxon>
        <taxon>Mucorineae</taxon>
        <taxon>Rhizopodaceae</taxon>
        <taxon>Rhizopus</taxon>
    </lineage>
</organism>
<evidence type="ECO:0000313" key="1">
    <source>
        <dbReference type="EMBL" id="ORE10279.1"/>
    </source>
</evidence>
<dbReference type="Proteomes" id="UP000242414">
    <property type="component" value="Unassembled WGS sequence"/>
</dbReference>
<dbReference type="VEuPathDB" id="FungiDB:BCV72DRAFT_238970"/>
<sequence length="108" mass="12433">MILLVITNTYLLVIDIMRNGFLSKNIIDVGLYKGVLGVHVVGFQITFCVTTLLTEEMRSFFANLEDLTIRNIYKQCRIRNEELMKALKKKDAGYESIKQLEKTGKSRN</sequence>
<dbReference type="EMBL" id="KV921867">
    <property type="protein sequence ID" value="ORE10279.1"/>
    <property type="molecule type" value="Genomic_DNA"/>
</dbReference>
<gene>
    <name evidence="1" type="ORF">BCV72DRAFT_238970</name>
</gene>
<dbReference type="OrthoDB" id="2248794at2759"/>
<proteinExistence type="predicted"/>
<name>A0A1X0RE58_RHIZD</name>
<protein>
    <submittedName>
        <fullName evidence="1">Uncharacterized protein</fullName>
    </submittedName>
</protein>
<reference evidence="1" key="1">
    <citation type="journal article" date="2016" name="Proc. Natl. Acad. Sci. U.S.A.">
        <title>Lipid metabolic changes in an early divergent fungus govern the establishment of a mutualistic symbiosis with endobacteria.</title>
        <authorList>
            <person name="Lastovetsky O.A."/>
            <person name="Gaspar M.L."/>
            <person name="Mondo S.J."/>
            <person name="LaButti K.M."/>
            <person name="Sandor L."/>
            <person name="Grigoriev I.V."/>
            <person name="Henry S.A."/>
            <person name="Pawlowska T.E."/>
        </authorList>
    </citation>
    <scope>NUCLEOTIDE SEQUENCE [LARGE SCALE GENOMIC DNA]</scope>
    <source>
        <strain evidence="1">ATCC 52814</strain>
    </source>
</reference>
<dbReference type="AlphaFoldDB" id="A0A1X0RE58"/>
<accession>A0A1X0RE58</accession>